<proteinExistence type="predicted"/>
<comment type="caution">
    <text evidence="1">The sequence shown here is derived from an EMBL/GenBank/DDBJ whole genome shotgun (WGS) entry which is preliminary data.</text>
</comment>
<dbReference type="AlphaFoldDB" id="A0AA88DGL8"/>
<name>A0AA88DGL8_FICCA</name>
<gene>
    <name evidence="1" type="ORF">TIFTF001_007736</name>
</gene>
<protein>
    <submittedName>
        <fullName evidence="1">Uncharacterized protein</fullName>
    </submittedName>
</protein>
<keyword evidence="2" id="KW-1185">Reference proteome</keyword>
<sequence length="69" mass="7691">MSRAEPSRAESGLSRGESLAPGVARWIWKKTVGQEKVVLLCTWRNVIGEMEFVSRAKLDSCARVRQKGS</sequence>
<organism evidence="1 2">
    <name type="scientific">Ficus carica</name>
    <name type="common">Common fig</name>
    <dbReference type="NCBI Taxonomy" id="3494"/>
    <lineage>
        <taxon>Eukaryota</taxon>
        <taxon>Viridiplantae</taxon>
        <taxon>Streptophyta</taxon>
        <taxon>Embryophyta</taxon>
        <taxon>Tracheophyta</taxon>
        <taxon>Spermatophyta</taxon>
        <taxon>Magnoliopsida</taxon>
        <taxon>eudicotyledons</taxon>
        <taxon>Gunneridae</taxon>
        <taxon>Pentapetalae</taxon>
        <taxon>rosids</taxon>
        <taxon>fabids</taxon>
        <taxon>Rosales</taxon>
        <taxon>Moraceae</taxon>
        <taxon>Ficeae</taxon>
        <taxon>Ficus</taxon>
    </lineage>
</organism>
<evidence type="ECO:0000313" key="2">
    <source>
        <dbReference type="Proteomes" id="UP001187192"/>
    </source>
</evidence>
<reference evidence="1" key="1">
    <citation type="submission" date="2023-07" db="EMBL/GenBank/DDBJ databases">
        <title>draft genome sequence of fig (Ficus carica).</title>
        <authorList>
            <person name="Takahashi T."/>
            <person name="Nishimura K."/>
        </authorList>
    </citation>
    <scope>NUCLEOTIDE SEQUENCE</scope>
</reference>
<dbReference type="Gramene" id="FCD_00018725-RA">
    <property type="protein sequence ID" value="FCD_00018725-RA:cds"/>
    <property type="gene ID" value="FCD_00018725"/>
</dbReference>
<evidence type="ECO:0000313" key="1">
    <source>
        <dbReference type="EMBL" id="GMN38499.1"/>
    </source>
</evidence>
<dbReference type="EMBL" id="BTGU01000008">
    <property type="protein sequence ID" value="GMN38499.1"/>
    <property type="molecule type" value="Genomic_DNA"/>
</dbReference>
<accession>A0AA88DGL8</accession>
<dbReference type="Proteomes" id="UP001187192">
    <property type="component" value="Unassembled WGS sequence"/>
</dbReference>